<name>A0A554MVN8_9EURY</name>
<feature type="region of interest" description="Disordered" evidence="1">
    <location>
        <begin position="1"/>
        <end position="29"/>
    </location>
</feature>
<feature type="compositionally biased region" description="Low complexity" evidence="1">
    <location>
        <begin position="500"/>
        <end position="511"/>
    </location>
</feature>
<feature type="region of interest" description="Disordered" evidence="1">
    <location>
        <begin position="317"/>
        <end position="635"/>
    </location>
</feature>
<organism evidence="3 4">
    <name type="scientific">Haloglomus irregulare</name>
    <dbReference type="NCBI Taxonomy" id="2234134"/>
    <lineage>
        <taxon>Archaea</taxon>
        <taxon>Methanobacteriati</taxon>
        <taxon>Methanobacteriota</taxon>
        <taxon>Stenosarchaea group</taxon>
        <taxon>Halobacteria</taxon>
        <taxon>Halobacteriales</taxon>
        <taxon>Natronomonadaceae</taxon>
        <taxon>Haloglomus</taxon>
    </lineage>
</organism>
<dbReference type="CDD" id="cd00198">
    <property type="entry name" value="vWFA"/>
    <property type="match status" value="1"/>
</dbReference>
<comment type="caution">
    <text evidence="3">The sequence shown here is derived from an EMBL/GenBank/DDBJ whole genome shotgun (WGS) entry which is preliminary data.</text>
</comment>
<dbReference type="EMBL" id="QMDX01000016">
    <property type="protein sequence ID" value="TSD09182.1"/>
    <property type="molecule type" value="Genomic_DNA"/>
</dbReference>
<dbReference type="InParanoid" id="A0A554MVN8"/>
<proteinExistence type="predicted"/>
<dbReference type="SUPFAM" id="SSF53300">
    <property type="entry name" value="vWA-like"/>
    <property type="match status" value="1"/>
</dbReference>
<evidence type="ECO:0000259" key="2">
    <source>
        <dbReference type="PROSITE" id="PS50234"/>
    </source>
</evidence>
<feature type="compositionally biased region" description="Basic and acidic residues" evidence="1">
    <location>
        <begin position="570"/>
        <end position="597"/>
    </location>
</feature>
<dbReference type="PROSITE" id="PS50234">
    <property type="entry name" value="VWFA"/>
    <property type="match status" value="1"/>
</dbReference>
<evidence type="ECO:0000313" key="4">
    <source>
        <dbReference type="Proteomes" id="UP000319894"/>
    </source>
</evidence>
<keyword evidence="4" id="KW-1185">Reference proteome</keyword>
<protein>
    <recommendedName>
        <fullName evidence="2">VWFA domain-containing protein</fullName>
    </recommendedName>
</protein>
<feature type="compositionally biased region" description="Polar residues" evidence="1">
    <location>
        <begin position="388"/>
        <end position="397"/>
    </location>
</feature>
<dbReference type="SMART" id="SM00327">
    <property type="entry name" value="VWA"/>
    <property type="match status" value="1"/>
</dbReference>
<reference evidence="3 4" key="1">
    <citation type="submission" date="2018-06" db="EMBL/GenBank/DDBJ databases">
        <title>Natronomonas sp. F16-60 a new haloarchaeon isolated from a solar saltern of Isla Cristina, Huelva, Spain.</title>
        <authorList>
            <person name="Duran-Viseras A."/>
            <person name="Sanchez-Porro C."/>
            <person name="Ventosa A."/>
        </authorList>
    </citation>
    <scope>NUCLEOTIDE SEQUENCE [LARGE SCALE GENOMIC DNA]</scope>
    <source>
        <strain evidence="3 4">F16-60</strain>
    </source>
</reference>
<sequence length="892" mass="95504">MQRSGGVSHLSFLTMSNTEPPVDSNTPVDTFTPDVHARVRMSVGRADRLQSFLQGHLPPGIDIEIVLTPAVQTAAVLPADVDALVSSDATELERRQAAQLLKDVDAEFLVLITTAPAPLDRVPLNDQLTADHAHQFGLAFHELLHILKTAIVPIAALLDAEVDPEYHRYVHELINIIEDGAIEKEAIHGANFSDTAEIRLELTRRIHSQTPDDLGDGQQARLSFWDAVTTALYDATVYPTGTTGVLLDEADSRVGFVSEADETAFRTVRDALDQLAADALTIRGIDLDDATHRHDKTASVERARRVINTWTSTLQPIVAGTVDPTDDSQGNEDTTSKNDGHDCSSPQDDPAETPGEAGVSLAREATEDPYQDVFDHPTVTPDPDMDDANSSVSSPTSDLEEPTGDPASSLVEQEGSGQSRDDHLPEADDDSELGSEPTIKAGEGLDDHPSRPQALAAAAERTREDRDEPGTGGEHLSSVGTQDGRVDADKDESVAQTSLESFQSGSAASESSETDDWNDGMGDSEPSSEDEPTDGRAGDIDHGAADEPSPGPAHGGDEQVAPSPAEYEQALEHDREAAQREAAREQVDREAVERELQELGGVLDRQRRDCEQYSGDGPKSAAETHDGGGSGADPESLDDIVFAPVTDDLVPPGQWAAVEDGAARVAQVLEKELTLERQRGTRTGLTAGKYDTRAGHRLAIGDPRVCETATPGQEKRYALVLVLDRSGSMRNGDPPKIEVATRAVARLAVAAEGLGIRVTIVDFIDGQARLAKPFAVETRHVQTTLLDTDCGGGTPLAEAISLARTVVDTQRDEPLIITITDDRPSDVEAVKRELRDSYAPVCSLTVATDCEPGTLAPDASALAPYYERQAAVYDIDAIDDRLDQFASLLTGL</sequence>
<dbReference type="Proteomes" id="UP000319894">
    <property type="component" value="Unassembled WGS sequence"/>
</dbReference>
<feature type="compositionally biased region" description="Basic and acidic residues" evidence="1">
    <location>
        <begin position="533"/>
        <end position="545"/>
    </location>
</feature>
<evidence type="ECO:0000313" key="3">
    <source>
        <dbReference type="EMBL" id="TSD09182.1"/>
    </source>
</evidence>
<feature type="compositionally biased region" description="Basic and acidic residues" evidence="1">
    <location>
        <begin position="460"/>
        <end position="469"/>
    </location>
</feature>
<dbReference type="Gene3D" id="3.40.50.410">
    <property type="entry name" value="von Willebrand factor, type A domain"/>
    <property type="match status" value="1"/>
</dbReference>
<dbReference type="InterPro" id="IPR036465">
    <property type="entry name" value="vWFA_dom_sf"/>
</dbReference>
<feature type="compositionally biased region" description="Basic and acidic residues" evidence="1">
    <location>
        <begin position="484"/>
        <end position="493"/>
    </location>
</feature>
<dbReference type="Pfam" id="PF13519">
    <property type="entry name" value="VWA_2"/>
    <property type="match status" value="1"/>
</dbReference>
<dbReference type="AlphaFoldDB" id="A0A554MVN8"/>
<evidence type="ECO:0000256" key="1">
    <source>
        <dbReference type="SAM" id="MobiDB-lite"/>
    </source>
</evidence>
<accession>A0A554MVN8</accession>
<gene>
    <name evidence="3" type="ORF">DP107_16785</name>
</gene>
<feature type="domain" description="VWFA" evidence="2">
    <location>
        <begin position="718"/>
        <end position="889"/>
    </location>
</feature>
<dbReference type="InterPro" id="IPR002035">
    <property type="entry name" value="VWF_A"/>
</dbReference>